<protein>
    <submittedName>
        <fullName evidence="1">Uncharacterized protein</fullName>
    </submittedName>
</protein>
<comment type="caution">
    <text evidence="1">The sequence shown here is derived from an EMBL/GenBank/DDBJ whole genome shotgun (WGS) entry which is preliminary data.</text>
</comment>
<name>A0AAV4WJ90_CAEEX</name>
<keyword evidence="2" id="KW-1185">Reference proteome</keyword>
<dbReference type="AlphaFoldDB" id="A0AAV4WJ90"/>
<dbReference type="EMBL" id="BPLR01016271">
    <property type="protein sequence ID" value="GIY82707.1"/>
    <property type="molecule type" value="Genomic_DNA"/>
</dbReference>
<sequence>MKGLVLLLVGNIYRNFRAENSILSFSSSEMNNLLFEKVSEMGCNPERFLLNSKSLLREEFGFLWHFSSLKVLVGIAFPLTSISTAVARFSVFVHARQPGHVHGTVIEYLAILEKMVTFSPATNV</sequence>
<evidence type="ECO:0000313" key="1">
    <source>
        <dbReference type="EMBL" id="GIY82707.1"/>
    </source>
</evidence>
<dbReference type="Proteomes" id="UP001054945">
    <property type="component" value="Unassembled WGS sequence"/>
</dbReference>
<accession>A0AAV4WJ90</accession>
<evidence type="ECO:0000313" key="2">
    <source>
        <dbReference type="Proteomes" id="UP001054945"/>
    </source>
</evidence>
<gene>
    <name evidence="1" type="ORF">CEXT_525981</name>
</gene>
<reference evidence="1 2" key="1">
    <citation type="submission" date="2021-06" db="EMBL/GenBank/DDBJ databases">
        <title>Caerostris extrusa draft genome.</title>
        <authorList>
            <person name="Kono N."/>
            <person name="Arakawa K."/>
        </authorList>
    </citation>
    <scope>NUCLEOTIDE SEQUENCE [LARGE SCALE GENOMIC DNA]</scope>
</reference>
<proteinExistence type="predicted"/>
<organism evidence="1 2">
    <name type="scientific">Caerostris extrusa</name>
    <name type="common">Bark spider</name>
    <name type="synonym">Caerostris bankana</name>
    <dbReference type="NCBI Taxonomy" id="172846"/>
    <lineage>
        <taxon>Eukaryota</taxon>
        <taxon>Metazoa</taxon>
        <taxon>Ecdysozoa</taxon>
        <taxon>Arthropoda</taxon>
        <taxon>Chelicerata</taxon>
        <taxon>Arachnida</taxon>
        <taxon>Araneae</taxon>
        <taxon>Araneomorphae</taxon>
        <taxon>Entelegynae</taxon>
        <taxon>Araneoidea</taxon>
        <taxon>Araneidae</taxon>
        <taxon>Caerostris</taxon>
    </lineage>
</organism>